<dbReference type="SUPFAM" id="SSF53448">
    <property type="entry name" value="Nucleotide-diphospho-sugar transferases"/>
    <property type="match status" value="1"/>
</dbReference>
<protein>
    <submittedName>
        <fullName evidence="1">Hemolytic protein HlpA</fullName>
    </submittedName>
</protein>
<organism evidence="1 2">
    <name type="scientific">Novipirellula rosea</name>
    <dbReference type="NCBI Taxonomy" id="1031540"/>
    <lineage>
        <taxon>Bacteria</taxon>
        <taxon>Pseudomonadati</taxon>
        <taxon>Planctomycetota</taxon>
        <taxon>Planctomycetia</taxon>
        <taxon>Pirellulales</taxon>
        <taxon>Pirellulaceae</taxon>
        <taxon>Novipirellula</taxon>
    </lineage>
</organism>
<dbReference type="Gene3D" id="3.90.550.10">
    <property type="entry name" value="Spore Coat Polysaccharide Biosynthesis Protein SpsA, Chain A"/>
    <property type="match status" value="1"/>
</dbReference>
<reference evidence="2" key="1">
    <citation type="journal article" date="2019" name="Int. J. Syst. Evol. Microbiol.">
        <title>The Global Catalogue of Microorganisms (GCM) 10K type strain sequencing project: providing services to taxonomists for standard genome sequencing and annotation.</title>
        <authorList>
            <consortium name="The Broad Institute Genomics Platform"/>
            <consortium name="The Broad Institute Genome Sequencing Center for Infectious Disease"/>
            <person name="Wu L."/>
            <person name="Ma J."/>
        </authorList>
    </citation>
    <scope>NUCLEOTIDE SEQUENCE [LARGE SCALE GENOMIC DNA]</scope>
    <source>
        <strain evidence="2">JCM 17759</strain>
    </source>
</reference>
<comment type="caution">
    <text evidence="1">The sequence shown here is derived from an EMBL/GenBank/DDBJ whole genome shotgun (WGS) entry which is preliminary data.</text>
</comment>
<evidence type="ECO:0000313" key="1">
    <source>
        <dbReference type="EMBL" id="GAA4471641.1"/>
    </source>
</evidence>
<sequence>MLDTPVAFIVFNRPAQTRQSFAAIRKARPKTLFIISDGPRRERKGEAELVAQSRQIAESVDWPCDIRRIYSDTNLGCAQRVSSGITAVFQQVEQAIILEDDCVPNQTFFRFCNELLVRYRDDTRVMAISGDNFQTGTHDPADSYYFSKYLHCWGWATWRRAWQHYAGTLEAWPDFRDRDGLQTFCHSLSERDYWMRTFNRVHAGEIDTWDFTWLLACWMNHGLTVLPTKNLVSNIGFGEDATHTSHSSPFENLPTYEFQTLEHPKYVCRSVEKDLATDRMMFSRGKLRFRHVVQLARQYNPLVRRAA</sequence>
<accession>A0ABP8NTN0</accession>
<keyword evidence="2" id="KW-1185">Reference proteome</keyword>
<gene>
    <name evidence="1" type="ORF">GCM10023156_66540</name>
</gene>
<evidence type="ECO:0000313" key="2">
    <source>
        <dbReference type="Proteomes" id="UP001500840"/>
    </source>
</evidence>
<name>A0ABP8NTN0_9BACT</name>
<dbReference type="InterPro" id="IPR029044">
    <property type="entry name" value="Nucleotide-diphossugar_trans"/>
</dbReference>
<dbReference type="EMBL" id="BAABGA010000120">
    <property type="protein sequence ID" value="GAA4471641.1"/>
    <property type="molecule type" value="Genomic_DNA"/>
</dbReference>
<dbReference type="Proteomes" id="UP001500840">
    <property type="component" value="Unassembled WGS sequence"/>
</dbReference>
<dbReference type="RefSeq" id="WP_345327954.1">
    <property type="nucleotide sequence ID" value="NZ_BAABGA010000120.1"/>
</dbReference>
<proteinExistence type="predicted"/>